<keyword evidence="3" id="KW-0963">Cytoplasm</keyword>
<reference evidence="6 7" key="1">
    <citation type="journal article" date="2022" name="bioRxiv">
        <title>Genomics of Preaxostyla Flagellates Illuminates Evolutionary Transitions and the Path Towards Mitochondrial Loss.</title>
        <authorList>
            <person name="Novak L.V.F."/>
            <person name="Treitli S.C."/>
            <person name="Pyrih J."/>
            <person name="Halakuc P."/>
            <person name="Pipaliya S.V."/>
            <person name="Vacek V."/>
            <person name="Brzon O."/>
            <person name="Soukal P."/>
            <person name="Eme L."/>
            <person name="Dacks J.B."/>
            <person name="Karnkowska A."/>
            <person name="Elias M."/>
            <person name="Hampl V."/>
        </authorList>
    </citation>
    <scope>NUCLEOTIDE SEQUENCE [LARGE SCALE GENOMIC DNA]</scope>
    <source>
        <strain evidence="6">NAU3</strain>
        <tissue evidence="6">Gut</tissue>
    </source>
</reference>
<evidence type="ECO:0000256" key="3">
    <source>
        <dbReference type="ARBA" id="ARBA00022490"/>
    </source>
</evidence>
<evidence type="ECO:0000256" key="2">
    <source>
        <dbReference type="ARBA" id="ARBA00004496"/>
    </source>
</evidence>
<comment type="subcellular location">
    <subcellularLocation>
        <location evidence="2">Cytoplasm</location>
    </subcellularLocation>
    <subcellularLocation>
        <location evidence="1">Nucleus</location>
    </subcellularLocation>
</comment>
<dbReference type="InterPro" id="IPR029404">
    <property type="entry name" value="CDIN1"/>
</dbReference>
<dbReference type="EMBL" id="JARBJD010000007">
    <property type="protein sequence ID" value="KAK2963310.1"/>
    <property type="molecule type" value="Genomic_DNA"/>
</dbReference>
<evidence type="ECO:0000313" key="7">
    <source>
        <dbReference type="Proteomes" id="UP001281761"/>
    </source>
</evidence>
<organism evidence="6 7">
    <name type="scientific">Blattamonas nauphoetae</name>
    <dbReference type="NCBI Taxonomy" id="2049346"/>
    <lineage>
        <taxon>Eukaryota</taxon>
        <taxon>Metamonada</taxon>
        <taxon>Preaxostyla</taxon>
        <taxon>Oxymonadida</taxon>
        <taxon>Blattamonas</taxon>
    </lineage>
</organism>
<evidence type="ECO:0000313" key="6">
    <source>
        <dbReference type="EMBL" id="KAK2963310.1"/>
    </source>
</evidence>
<protein>
    <recommendedName>
        <fullName evidence="5">CDAN1-interacting nuclease 1</fullName>
    </recommendedName>
</protein>
<comment type="caution">
    <text evidence="6">The sequence shown here is derived from an EMBL/GenBank/DDBJ whole genome shotgun (WGS) entry which is preliminary data.</text>
</comment>
<dbReference type="PANTHER" id="PTHR31661:SF1">
    <property type="entry name" value="CDAN1-INTERACTING NUCLEASE 1"/>
    <property type="match status" value="1"/>
</dbReference>
<gene>
    <name evidence="6" type="ORF">BLNAU_1844</name>
</gene>
<evidence type="ECO:0000256" key="1">
    <source>
        <dbReference type="ARBA" id="ARBA00004123"/>
    </source>
</evidence>
<dbReference type="Pfam" id="PF14811">
    <property type="entry name" value="TPD"/>
    <property type="match status" value="2"/>
</dbReference>
<accession>A0ABQ9YHT0</accession>
<proteinExistence type="predicted"/>
<evidence type="ECO:0000256" key="4">
    <source>
        <dbReference type="ARBA" id="ARBA00023242"/>
    </source>
</evidence>
<sequence length="458" mass="52854">MKYQLFLFLASNLRSHRDIALYSQMFGIPTNVLASMLSQINVNRIIKYCHSFLKNLQKHYKSLTSADQITTLSQDAHLPQEYLVEQFLGHYIEKLPRDSLSNGKLKPLSNADKKTIKTNLCTNPELIENEALRALVKRFLTERVTEGITDDQVRRALGQLHEFYLFHSIDLLGLGYFTEEGCRMLDYDKTPDVLLKQPFLFNWKKTTQSRQFEPVQLSIPFQTVYTPNQIVKKCKEFVGEIQDEEKQQEYSGCIQTIEKYEAKQQRYQPEETGIDVIADNVRRYREFLLKEDTFQPFSTSPLLIHPSSSIDDVPMNRDSFMQTLLSLSAGTDPCFLPNPFISSEPDIQTPAHPLLSPSHTSIPRPSLPPSLKRADMQKVCWIDSKASFSEPLTTFKKTLPQLISYTHRFGPGMVLFFYDYIDELNEYLEMIGHGDIVCVNVFPNFADIQVLDEELVYD</sequence>
<keyword evidence="4" id="KW-0539">Nucleus</keyword>
<keyword evidence="7" id="KW-1185">Reference proteome</keyword>
<name>A0ABQ9YHT0_9EUKA</name>
<dbReference type="PANTHER" id="PTHR31661">
    <property type="entry name" value="SIMILAR TO CDNA SEQUENCE BC052040"/>
    <property type="match status" value="1"/>
</dbReference>
<dbReference type="Proteomes" id="UP001281761">
    <property type="component" value="Unassembled WGS sequence"/>
</dbReference>
<evidence type="ECO:0000256" key="5">
    <source>
        <dbReference type="ARBA" id="ARBA00023480"/>
    </source>
</evidence>